<dbReference type="Proteomes" id="UP000652430">
    <property type="component" value="Unassembled WGS sequence"/>
</dbReference>
<evidence type="ECO:0000313" key="3">
    <source>
        <dbReference type="Proteomes" id="UP000652430"/>
    </source>
</evidence>
<evidence type="ECO:0000313" key="2">
    <source>
        <dbReference type="EMBL" id="GHH22146.1"/>
    </source>
</evidence>
<dbReference type="EMBL" id="BNAQ01000005">
    <property type="protein sequence ID" value="GHH22146.1"/>
    <property type="molecule type" value="Genomic_DNA"/>
</dbReference>
<dbReference type="Pfam" id="PF09084">
    <property type="entry name" value="NMT1"/>
    <property type="match status" value="1"/>
</dbReference>
<dbReference type="SUPFAM" id="SSF53850">
    <property type="entry name" value="Periplasmic binding protein-like II"/>
    <property type="match status" value="1"/>
</dbReference>
<name>A0ABQ3LSL9_9SPHN</name>
<dbReference type="Gene3D" id="3.40.190.10">
    <property type="entry name" value="Periplasmic binding protein-like II"/>
    <property type="match status" value="1"/>
</dbReference>
<gene>
    <name evidence="2" type="ORF">GCM10008023_31870</name>
</gene>
<accession>A0ABQ3LSL9</accession>
<evidence type="ECO:0000259" key="1">
    <source>
        <dbReference type="Pfam" id="PF09084"/>
    </source>
</evidence>
<organism evidence="2 3">
    <name type="scientific">Sphingomonas glacialis</name>
    <dbReference type="NCBI Taxonomy" id="658225"/>
    <lineage>
        <taxon>Bacteria</taxon>
        <taxon>Pseudomonadati</taxon>
        <taxon>Pseudomonadota</taxon>
        <taxon>Alphaproteobacteria</taxon>
        <taxon>Sphingomonadales</taxon>
        <taxon>Sphingomonadaceae</taxon>
        <taxon>Sphingomonas</taxon>
    </lineage>
</organism>
<feature type="domain" description="SsuA/THI5-like" evidence="1">
    <location>
        <begin position="71"/>
        <end position="149"/>
    </location>
</feature>
<keyword evidence="3" id="KW-1185">Reference proteome</keyword>
<protein>
    <submittedName>
        <fullName evidence="2">4,5-dihydroxyphthalate decarboxylase</fullName>
    </submittedName>
</protein>
<proteinExistence type="predicted"/>
<reference evidence="3" key="1">
    <citation type="journal article" date="2019" name="Int. J. Syst. Evol. Microbiol.">
        <title>The Global Catalogue of Microorganisms (GCM) 10K type strain sequencing project: providing services to taxonomists for standard genome sequencing and annotation.</title>
        <authorList>
            <consortium name="The Broad Institute Genomics Platform"/>
            <consortium name="The Broad Institute Genome Sequencing Center for Infectious Disease"/>
            <person name="Wu L."/>
            <person name="Ma J."/>
        </authorList>
    </citation>
    <scope>NUCLEOTIDE SEQUENCE [LARGE SCALE GENOMIC DNA]</scope>
    <source>
        <strain evidence="3">CGMCC 1.8957</strain>
    </source>
</reference>
<dbReference type="RefSeq" id="WP_189677052.1">
    <property type="nucleotide sequence ID" value="NZ_BNAQ01000005.1"/>
</dbReference>
<dbReference type="InterPro" id="IPR015168">
    <property type="entry name" value="SsuA/THI5"/>
</dbReference>
<sequence length="318" mass="34926">MERALSIGCTFSDRIEALLDGRVSIEGVAHDLLIVEPQRLFRQVLHDQAYDVAELSMGSHIAAIAAGRRDYRAVPAFLSRSFRHSNLYVRTDRGIASPADLAGKRIGLVDFQQTAALWLRGLLADDYGVARESITWITGGLHAPMLEDRMPLVLLPGLRVERSPETLDALLRAGAIDAVISPTAPRAFADPATPVDRLWPDPRAAELLFWESRRLFPIMHVLVVRRSLIAARAGLADAVFAAFDAARSIAAADLHSRDFPKVMVPWLPSFVHQAHAALGTDPWTYGVEGNRDVLETMLRYAVADGLAPPSLRVDDLFA</sequence>
<comment type="caution">
    <text evidence="2">The sequence shown here is derived from an EMBL/GenBank/DDBJ whole genome shotgun (WGS) entry which is preliminary data.</text>
</comment>